<dbReference type="InterPro" id="IPR010131">
    <property type="entry name" value="MdtP/NodT-like"/>
</dbReference>
<keyword evidence="3" id="KW-1185">Reference proteome</keyword>
<keyword evidence="1" id="KW-0732">Signal</keyword>
<feature type="signal peptide" evidence="1">
    <location>
        <begin position="1"/>
        <end position="22"/>
    </location>
</feature>
<name>A0AAW8HC83_9ENTR</name>
<dbReference type="Proteomes" id="UP001225042">
    <property type="component" value="Unassembled WGS sequence"/>
</dbReference>
<dbReference type="Gene3D" id="1.20.1600.10">
    <property type="entry name" value="Outer membrane efflux proteins (OEP)"/>
    <property type="match status" value="1"/>
</dbReference>
<gene>
    <name evidence="2" type="ORF">RBJ67_20355</name>
</gene>
<dbReference type="AlphaFoldDB" id="A0AAW8HC83"/>
<dbReference type="PANTHER" id="PTHR30203:SF32">
    <property type="entry name" value="CATION EFFLUX SYSTEM PROTEIN CUSC"/>
    <property type="match status" value="1"/>
</dbReference>
<dbReference type="PROSITE" id="PS51257">
    <property type="entry name" value="PROKAR_LIPOPROTEIN"/>
    <property type="match status" value="1"/>
</dbReference>
<comment type="caution">
    <text evidence="2">The sequence shown here is derived from an EMBL/GenBank/DDBJ whole genome shotgun (WGS) entry which is preliminary data.</text>
</comment>
<evidence type="ECO:0000256" key="1">
    <source>
        <dbReference type="SAM" id="SignalP"/>
    </source>
</evidence>
<dbReference type="EMBL" id="JAVDKS010000009">
    <property type="protein sequence ID" value="MDQ2258481.1"/>
    <property type="molecule type" value="Genomic_DNA"/>
</dbReference>
<evidence type="ECO:0000313" key="3">
    <source>
        <dbReference type="Proteomes" id="UP001225042"/>
    </source>
</evidence>
<dbReference type="RefSeq" id="WP_213191790.1">
    <property type="nucleotide sequence ID" value="NZ_JAVDKR010000011.1"/>
</dbReference>
<evidence type="ECO:0000313" key="2">
    <source>
        <dbReference type="EMBL" id="MDQ2258481.1"/>
    </source>
</evidence>
<accession>A0AAW8HC83</accession>
<organism evidence="2 3">
    <name type="scientific">Enterobacter soli</name>
    <dbReference type="NCBI Taxonomy" id="885040"/>
    <lineage>
        <taxon>Bacteria</taxon>
        <taxon>Pseudomonadati</taxon>
        <taxon>Pseudomonadota</taxon>
        <taxon>Gammaproteobacteria</taxon>
        <taxon>Enterobacterales</taxon>
        <taxon>Enterobacteriaceae</taxon>
        <taxon>Enterobacter</taxon>
    </lineage>
</organism>
<protein>
    <recommendedName>
        <fullName evidence="4">RND transporter</fullName>
    </recommendedName>
</protein>
<evidence type="ECO:0008006" key="4">
    <source>
        <dbReference type="Google" id="ProtNLM"/>
    </source>
</evidence>
<reference evidence="2 3" key="1">
    <citation type="submission" date="2023-08" db="EMBL/GenBank/DDBJ databases">
        <authorList>
            <person name="Dale J."/>
        </authorList>
    </citation>
    <scope>NUCLEOTIDE SEQUENCE [LARGE SCALE GENOMIC DNA]</scope>
    <source>
        <strain evidence="2 3">2023EL-00788</strain>
    </source>
</reference>
<feature type="chain" id="PRO_5043577912" description="RND transporter" evidence="1">
    <location>
        <begin position="23"/>
        <end position="141"/>
    </location>
</feature>
<sequence>MSDPYARRGLTAVAFLSITLLAACSHSPHRVETSRVEVPAKFMNEAGLAVQQVPAQALPAEWWTAYGDPLIDALVRNALEHNTDLAIARARIDEAVAITRRTRASMFPSLALTPQATRARLFFGTDHQQRCQASAVGFMGS</sequence>
<dbReference type="PANTHER" id="PTHR30203">
    <property type="entry name" value="OUTER MEMBRANE CATION EFFLUX PROTEIN"/>
    <property type="match status" value="1"/>
</dbReference>
<dbReference type="SUPFAM" id="SSF56954">
    <property type="entry name" value="Outer membrane efflux proteins (OEP)"/>
    <property type="match status" value="1"/>
</dbReference>
<proteinExistence type="predicted"/>